<gene>
    <name evidence="2" type="ORF">S03H2_45199</name>
</gene>
<accession>X1HFW2</accession>
<reference evidence="2" key="1">
    <citation type="journal article" date="2014" name="Front. Microbiol.">
        <title>High frequency of phylogenetically diverse reductive dehalogenase-homologous genes in deep subseafloor sedimentary metagenomes.</title>
        <authorList>
            <person name="Kawai M."/>
            <person name="Futagami T."/>
            <person name="Toyoda A."/>
            <person name="Takaki Y."/>
            <person name="Nishi S."/>
            <person name="Hori S."/>
            <person name="Arai W."/>
            <person name="Tsubouchi T."/>
            <person name="Morono Y."/>
            <person name="Uchiyama I."/>
            <person name="Ito T."/>
            <person name="Fujiyama A."/>
            <person name="Inagaki F."/>
            <person name="Takami H."/>
        </authorList>
    </citation>
    <scope>NUCLEOTIDE SEQUENCE</scope>
    <source>
        <strain evidence="2">Expedition CK06-06</strain>
    </source>
</reference>
<name>X1HFW2_9ZZZZ</name>
<evidence type="ECO:0000256" key="1">
    <source>
        <dbReference type="SAM" id="Coils"/>
    </source>
</evidence>
<dbReference type="AlphaFoldDB" id="X1HFW2"/>
<organism evidence="2">
    <name type="scientific">marine sediment metagenome</name>
    <dbReference type="NCBI Taxonomy" id="412755"/>
    <lineage>
        <taxon>unclassified sequences</taxon>
        <taxon>metagenomes</taxon>
        <taxon>ecological metagenomes</taxon>
    </lineage>
</organism>
<proteinExistence type="predicted"/>
<keyword evidence="1" id="KW-0175">Coiled coil</keyword>
<feature type="coiled-coil region" evidence="1">
    <location>
        <begin position="64"/>
        <end position="91"/>
    </location>
</feature>
<comment type="caution">
    <text evidence="2">The sequence shown here is derived from an EMBL/GenBank/DDBJ whole genome shotgun (WGS) entry which is preliminary data.</text>
</comment>
<protein>
    <submittedName>
        <fullName evidence="2">Uncharacterized protein</fullName>
    </submittedName>
</protein>
<evidence type="ECO:0000313" key="2">
    <source>
        <dbReference type="EMBL" id="GAH69071.1"/>
    </source>
</evidence>
<dbReference type="EMBL" id="BARU01028301">
    <property type="protein sequence ID" value="GAH69071.1"/>
    <property type="molecule type" value="Genomic_DNA"/>
</dbReference>
<sequence>MKDEIKELIKLYKEWNKGLLTIKQCEEVYQKIRIGIPNLITEIESFTAENQKQQEIIKTECNKAAKYETLSDQQQEKIEELKEDRDDLIKQREIIKWIKDSKIKELETKIKELDIGLVARTLLKQENEELKAVREAAKRVKYSRIIRNGIDDSIIITEDEWDKLQQALAKVK</sequence>